<keyword evidence="3" id="KW-1185">Reference proteome</keyword>
<dbReference type="EMBL" id="JAOPHQ010005119">
    <property type="protein sequence ID" value="KAK0136996.1"/>
    <property type="molecule type" value="Genomic_DNA"/>
</dbReference>
<evidence type="ECO:0000259" key="1">
    <source>
        <dbReference type="Pfam" id="PF03184"/>
    </source>
</evidence>
<dbReference type="Proteomes" id="UP001174136">
    <property type="component" value="Unassembled WGS sequence"/>
</dbReference>
<accession>A0AA47NSN9</accession>
<organism evidence="2 3">
    <name type="scientific">Merluccius polli</name>
    <name type="common">Benguela hake</name>
    <name type="synonym">Merluccius cadenati</name>
    <dbReference type="NCBI Taxonomy" id="89951"/>
    <lineage>
        <taxon>Eukaryota</taxon>
        <taxon>Metazoa</taxon>
        <taxon>Chordata</taxon>
        <taxon>Craniata</taxon>
        <taxon>Vertebrata</taxon>
        <taxon>Euteleostomi</taxon>
        <taxon>Actinopterygii</taxon>
        <taxon>Neopterygii</taxon>
        <taxon>Teleostei</taxon>
        <taxon>Neoteleostei</taxon>
        <taxon>Acanthomorphata</taxon>
        <taxon>Zeiogadaria</taxon>
        <taxon>Gadariae</taxon>
        <taxon>Gadiformes</taxon>
        <taxon>Gadoidei</taxon>
        <taxon>Merlucciidae</taxon>
        <taxon>Merluccius</taxon>
    </lineage>
</organism>
<comment type="caution">
    <text evidence="2">The sequence shown here is derived from an EMBL/GenBank/DDBJ whole genome shotgun (WGS) entry which is preliminary data.</text>
</comment>
<gene>
    <name evidence="2" type="ORF">N1851_026863</name>
</gene>
<dbReference type="GO" id="GO:0003676">
    <property type="term" value="F:nucleic acid binding"/>
    <property type="evidence" value="ECO:0007669"/>
    <property type="project" value="InterPro"/>
</dbReference>
<dbReference type="AlphaFoldDB" id="A0AA47NSN9"/>
<reference evidence="2" key="1">
    <citation type="journal article" date="2023" name="Front. Mar. Sci.">
        <title>A new Merluccius polli reference genome to investigate the effects of global change in West African waters.</title>
        <authorList>
            <person name="Mateo J.L."/>
            <person name="Blanco-Fernandez C."/>
            <person name="Garcia-Vazquez E."/>
            <person name="Machado-Schiaffino G."/>
        </authorList>
    </citation>
    <scope>NUCLEOTIDE SEQUENCE</scope>
    <source>
        <strain evidence="2">C29</strain>
        <tissue evidence="2">Fin</tissue>
    </source>
</reference>
<dbReference type="InterPro" id="IPR004875">
    <property type="entry name" value="DDE_SF_endonuclease_dom"/>
</dbReference>
<evidence type="ECO:0000313" key="2">
    <source>
        <dbReference type="EMBL" id="KAK0136996.1"/>
    </source>
</evidence>
<dbReference type="Pfam" id="PF03184">
    <property type="entry name" value="DDE_1"/>
    <property type="match status" value="1"/>
</dbReference>
<name>A0AA47NSN9_MERPO</name>
<evidence type="ECO:0000313" key="3">
    <source>
        <dbReference type="Proteomes" id="UP001174136"/>
    </source>
</evidence>
<feature type="domain" description="DDE-1" evidence="1">
    <location>
        <begin position="160"/>
        <end position="240"/>
    </location>
</feature>
<sequence>MGPSILLFPEDEAVAICFASTIYQCCHPKQDFQKLGQCWWSNFQDHQKENGMFRMANNIARGRAICAKRQAADSYFNMSESTITTLGLREKCNKHATLFKFRNPRQIFNCDETGFQMDWNKHPTGTREHISVLGFLYTSREDVSPFIIYAKGYLGGSYRDIGVQNAVFGWMENGYIASQAFEKWFGHFVMYGPEDRPLILNFDGHKSHLTLPVTEAAQRENVVLFCLLPHCSHVLNPLMWCFSHP</sequence>
<protein>
    <recommendedName>
        <fullName evidence="1">DDE-1 domain-containing protein</fullName>
    </recommendedName>
</protein>
<proteinExistence type="predicted"/>